<organism evidence="1 2">
    <name type="scientific">Streptomyces caelestis</name>
    <dbReference type="NCBI Taxonomy" id="36816"/>
    <lineage>
        <taxon>Bacteria</taxon>
        <taxon>Bacillati</taxon>
        <taxon>Actinomycetota</taxon>
        <taxon>Actinomycetes</taxon>
        <taxon>Kitasatosporales</taxon>
        <taxon>Streptomycetaceae</taxon>
        <taxon>Streptomyces</taxon>
    </lineage>
</organism>
<name>A0A0M8QP60_9ACTN</name>
<accession>A0A0M8QP60</accession>
<sequence length="500" mass="55618">MSARPTLFRVLLEERRWDRWVVFCTHFERTARELANETDSPRLATVSVSRSTFDRWAKGCWFGQPWPDAALILERLFGVPCSDLFSPAPSVMQVRSLPHSRGDIRAAATITERWPTSRVFLSSSDEVADSWQLAGRQVLDGTTAAIGIRAATVRDSSVYIEASDPALHQFLRPARRGMLVGVAEQGDDTQLYVIDAANARRALTVSSDAEVLALPAAHLLDDLTYGLLWSLVQLDDGLLADDLALAEEQEALDTYLSLPRSAPSRVTLPDLTTAGAQWLGSVFCARHIMRRLDGVTAPPVFWTREQTGEQAAPWLWFRHKAEYLKALAAEYTDAATPMVRVFCIPEGEVTRSSRYERILLILAIALMELYGIKVDVLADPEYSEVDGFALVPSQRAAVANWVRTEAIWAADTVTQRPALRAYHEAFNEAHAHSVATGPDPEARLRTLAGFLDIPWPWLVRRCRELSECGTASIVRPRSRHLSVSALDDVFQFLGALAPDR</sequence>
<dbReference type="Proteomes" id="UP000037773">
    <property type="component" value="Unassembled WGS sequence"/>
</dbReference>
<dbReference type="PATRIC" id="fig|36816.3.peg.171"/>
<dbReference type="OrthoDB" id="4541472at2"/>
<comment type="caution">
    <text evidence="1">The sequence shown here is derived from an EMBL/GenBank/DDBJ whole genome shotgun (WGS) entry which is preliminary data.</text>
</comment>
<dbReference type="AlphaFoldDB" id="A0A0M8QP60"/>
<dbReference type="RefSeq" id="WP_030819491.1">
    <property type="nucleotide sequence ID" value="NZ_LGCN01000001.1"/>
</dbReference>
<evidence type="ECO:0000313" key="1">
    <source>
        <dbReference type="EMBL" id="KOT46769.1"/>
    </source>
</evidence>
<protein>
    <submittedName>
        <fullName evidence="1">Transcriptional regulator, XRE family protein</fullName>
    </submittedName>
</protein>
<evidence type="ECO:0000313" key="2">
    <source>
        <dbReference type="Proteomes" id="UP000037773"/>
    </source>
</evidence>
<keyword evidence="2" id="KW-1185">Reference proteome</keyword>
<dbReference type="EMBL" id="LGCN01000001">
    <property type="protein sequence ID" value="KOT46769.1"/>
    <property type="molecule type" value="Genomic_DNA"/>
</dbReference>
<gene>
    <name evidence="1" type="ORF">ADK41_00805</name>
</gene>
<reference evidence="1 2" key="1">
    <citation type="submission" date="2015-07" db="EMBL/GenBank/DDBJ databases">
        <authorList>
            <person name="Noorani M."/>
        </authorList>
    </citation>
    <scope>NUCLEOTIDE SEQUENCE [LARGE SCALE GENOMIC DNA]</scope>
    <source>
        <strain evidence="1 2">NRRL B-24567</strain>
    </source>
</reference>
<proteinExistence type="predicted"/>